<dbReference type="Pfam" id="PF20173">
    <property type="entry name" value="ZnF_RZ-type"/>
    <property type="match status" value="1"/>
</dbReference>
<dbReference type="GO" id="GO:0016887">
    <property type="term" value="F:ATP hydrolysis activity"/>
    <property type="evidence" value="ECO:0007669"/>
    <property type="project" value="InterPro"/>
</dbReference>
<dbReference type="PANTHER" id="PTHR22605:SF16">
    <property type="entry name" value="E3 UBIQUITIN-PROTEIN LIGASE RNF213"/>
    <property type="match status" value="1"/>
</dbReference>
<dbReference type="InterPro" id="IPR027417">
    <property type="entry name" value="P-loop_NTPase"/>
</dbReference>
<dbReference type="InterPro" id="IPR003593">
    <property type="entry name" value="AAA+_ATPase"/>
</dbReference>
<dbReference type="GO" id="GO:0002376">
    <property type="term" value="P:immune system process"/>
    <property type="evidence" value="ECO:0007669"/>
    <property type="project" value="UniProtKB-KW"/>
</dbReference>
<accession>A0AAN0IW89</accession>
<dbReference type="GO" id="GO:0005737">
    <property type="term" value="C:cytoplasm"/>
    <property type="evidence" value="ECO:0007669"/>
    <property type="project" value="UniProtKB-SubCell"/>
</dbReference>
<evidence type="ECO:0000256" key="3">
    <source>
        <dbReference type="ARBA" id="ARBA00022723"/>
    </source>
</evidence>
<reference evidence="8" key="2">
    <citation type="submission" date="2024-06" db="UniProtKB">
        <authorList>
            <consortium name="EnsemblMetazoa"/>
        </authorList>
    </citation>
    <scope>IDENTIFICATION</scope>
</reference>
<dbReference type="RefSeq" id="XP_019848706.1">
    <property type="nucleotide sequence ID" value="XM_019993147.1"/>
</dbReference>
<feature type="domain" description="RZ-type" evidence="7">
    <location>
        <begin position="4246"/>
        <end position="4317"/>
    </location>
</feature>
<keyword evidence="4" id="KW-0863">Zinc-finger</keyword>
<protein>
    <recommendedName>
        <fullName evidence="7">RZ-type domain-containing protein</fullName>
    </recommendedName>
</protein>
<evidence type="ECO:0000256" key="4">
    <source>
        <dbReference type="ARBA" id="ARBA00022771"/>
    </source>
</evidence>
<dbReference type="InterPro" id="IPR031248">
    <property type="entry name" value="RNF213"/>
</dbReference>
<name>A0AAN0IW89_AMPQE</name>
<evidence type="ECO:0000256" key="6">
    <source>
        <dbReference type="ARBA" id="ARBA00022859"/>
    </source>
</evidence>
<dbReference type="Gene3D" id="3.40.50.300">
    <property type="entry name" value="P-loop containing nucleotide triphosphate hydrolases"/>
    <property type="match status" value="2"/>
</dbReference>
<reference evidence="9" key="1">
    <citation type="journal article" date="2010" name="Nature">
        <title>The Amphimedon queenslandica genome and the evolution of animal complexity.</title>
        <authorList>
            <person name="Srivastava M."/>
            <person name="Simakov O."/>
            <person name="Chapman J."/>
            <person name="Fahey B."/>
            <person name="Gauthier M.E."/>
            <person name="Mitros T."/>
            <person name="Richards G.S."/>
            <person name="Conaco C."/>
            <person name="Dacre M."/>
            <person name="Hellsten U."/>
            <person name="Larroux C."/>
            <person name="Putnam N.H."/>
            <person name="Stanke M."/>
            <person name="Adamska M."/>
            <person name="Darling A."/>
            <person name="Degnan S.M."/>
            <person name="Oakley T.H."/>
            <person name="Plachetzki D.C."/>
            <person name="Zhai Y."/>
            <person name="Adamski M."/>
            <person name="Calcino A."/>
            <person name="Cummins S.F."/>
            <person name="Goodstein D.M."/>
            <person name="Harris C."/>
            <person name="Jackson D.J."/>
            <person name="Leys S.P."/>
            <person name="Shu S."/>
            <person name="Woodcroft B.J."/>
            <person name="Vervoort M."/>
            <person name="Kosik K.S."/>
            <person name="Manning G."/>
            <person name="Degnan B.M."/>
            <person name="Rokhsar D.S."/>
        </authorList>
    </citation>
    <scope>NUCLEOTIDE SEQUENCE [LARGE SCALE GENOMIC DNA]</scope>
</reference>
<keyword evidence="2" id="KW-0963">Cytoplasm</keyword>
<dbReference type="PANTHER" id="PTHR22605">
    <property type="entry name" value="RZ-TYPE DOMAIN-CONTAINING PROTEIN"/>
    <property type="match status" value="1"/>
</dbReference>
<evidence type="ECO:0000256" key="1">
    <source>
        <dbReference type="ARBA" id="ARBA00004496"/>
    </source>
</evidence>
<dbReference type="SUPFAM" id="SSF52540">
    <property type="entry name" value="P-loop containing nucleoside triphosphate hydrolases"/>
    <property type="match status" value="2"/>
</dbReference>
<keyword evidence="3" id="KW-0479">Metal-binding</keyword>
<organism evidence="8 9">
    <name type="scientific">Amphimedon queenslandica</name>
    <name type="common">Sponge</name>
    <dbReference type="NCBI Taxonomy" id="400682"/>
    <lineage>
        <taxon>Eukaryota</taxon>
        <taxon>Metazoa</taxon>
        <taxon>Porifera</taxon>
        <taxon>Demospongiae</taxon>
        <taxon>Heteroscleromorpha</taxon>
        <taxon>Haplosclerida</taxon>
        <taxon>Niphatidae</taxon>
        <taxon>Amphimedon</taxon>
    </lineage>
</organism>
<dbReference type="PROSITE" id="PS51981">
    <property type="entry name" value="ZF_RZ"/>
    <property type="match status" value="1"/>
</dbReference>
<evidence type="ECO:0000259" key="7">
    <source>
        <dbReference type="PROSITE" id="PS51981"/>
    </source>
</evidence>
<evidence type="ECO:0000256" key="2">
    <source>
        <dbReference type="ARBA" id="ARBA00022490"/>
    </source>
</evidence>
<proteinExistence type="predicted"/>
<comment type="subcellular location">
    <subcellularLocation>
        <location evidence="1">Cytoplasm</location>
    </subcellularLocation>
</comment>
<sequence>MSEKHFSIDFNTAELVSYLAEDFGKRVLSYIENNEIDGKSFLSLTCERLKDSNLAAKFQKDLLDKVTEVKSSLPLSTCSKPSEAMEVAKPAARNVLHIIFQTILPAHLWGWIGGDVCVKFLESKMYHPLEIKSEPTYSGYILFQGKVSVSIDTIKKCKFCLLYKYHVSSLLLSDPKYHWEDLHYFDDAVSRVLKIPENFLYPETTFRQYDVPIYPREKIIHEVENRLDAVEQHLKEKFPGTSTYTLEPKFPATDCDMRNISLRLHLHKFKCELLKCSFALSSSLIKELYEKIKLVYKQLYDITAQVEIVEYVYAKNKSFVADGNFIECLSDWIVDLAKKLESKSLSNHQSIIPGAVFCLLLSDFDIVENLPQDTLKLLMKFLYLKPDEEGNSAYRNLLSCLSNIDLKKELHRSVERLCRQFIKLIQGKSIDWLRNTPLPLYHFLRGISEPFVPIEMNLEMEWTFWQTIKDNKRSFHKYLQEKDSRFKDIYLSLEDLMKFDPVLMKVVLYLCPEDQLHTIIPLAPPFLITSYLIHIYKDKGIKENVASLLNLCIKNLEISLSQLEKEEWRTNADKLYQISVKLIEIVFKKIQSTEKHHQTVLFAIINYYLYLVSKMYENEEEPDTKSHIKKMLDILISWFNHHHVIGGSSFGGATGIKQQKVKEELQIWISLYECVKCPECISDLWTRQLKALLEARTEEVSSNKSKVAVFLEVVKHENCPEGIVDIFIVTALNGLASLKGNEAQDAVATLMKQKKYVAKIGKLLSQFIMKRHGGPFVRSELTTDELLNWEVWPNFIELSVQNDPVIAEMTGESVALIKWAHSKIIDIESSLKNGSITLNELSQLVNEKEKTQRLWKASGVSVDNICSLETVIVALKEYVDVVSTLFHSLRPCFKGYEKMREDLSRDRNSLAINEICPTWATGNRCIFLLSSELGKDSALMQNINTFYVMIKCEIFRTIWWTYQEKLTDNNLSQQQFVDLVWSPAIDDSLSLINKCYDGSAIVSDVVIYFPSFDQETIQDYLMALQKALSNCSKYSARIPARNTWIRGVSKKISTYQRFRHYQETAANLLKLKDCLQWTGSFHLLESIAEQNTYISTLNDVNEYVLSTCEKLKVVSAEDKKNCLHDLVESWEIVQWIAQGFTDLPDLQTFIDVAYTSGTIADDDLNIKKLNALRYVGNSVANFIPVIKNNSQSIQQSLGSGGDNNSDDQSMKLIQLCHNLWIFLERKKELPSLIKDCTQNLQWFKNIKDTHGAVEVNTLEELKIILAKGEFFVGCEVKEACYQISDVVYLQVDSGGFTKQYDLEQLQDLESRLVLFAGQCAEVSDVQRFLNVFHTICIIADMLIKLHELGCVQYIGWQRNFSFSQSELTLLETDQRYMSQQLSRWSEAVDAARNQYHVLNSFTMKQLLHLRKELHPVFSDEDISFSVTKQTCALLQCIHPCVDPQDMNNILKEAWKQSDCHISDVSETSIINAGDSVNIESEASDVTVDELEKELSDDQRLIYVELTEINGLDELWSLAEIISRKQNSTAIMTDDILKHFASLEDEDQKPNTDELMKIILSNRKTQEEPTSVQKISSDTAKRDSTIADPKHLEMLDLEIHGYLSLTNLMHVLTNYNMNAHQKIELIPRNRHLSAIDFYPGFPNLYVTSSAEILQTVLMIYSKDKEMPLPTQEEVLICNEKTTAEEVILLWRRAIFDPGHKRIFCLVHGEKLSYSTCEESLRELNRLKQGKKGYRLVLLCSNNEDSLHFITALHSYKRSNPDISGPILKEYLLHHLIKPKHTSIGTISSAIQASSVDPHCSYVRIVQSKNPGNGKSLYIQRLGERLMNSLNIEIPIIRIPIHGPDVPYNNILNKLSDLTQDDTKIIHFDIASTMLKKVESFLFYVLVLGYLKDLRGNTWRRQISQMYTIEVTLSDRQNHEATYNLLHLFPKASCSSPSKCRYSNKSNAYDENTEMDENTGMDEKKLHSNEYQRVYQYLNRYQSNENLDSYSFNKYDVMKNPKRFIQVILNSVSILKSWSEFDSFVKFLNMQLQAVENSIFCVALSSGFKSFVVKMMIEMSKEFTASNSASPLISHPWNESCHPYLFFNKDQTTFTFIGFCISKECHAIDPRTGSLILPDVMSNELRQLLIVQRLDMTENYYRWNKDVLLQKLATVIGLKDYYDPDPSYVITVDNIMKMMAILMRFRSGIPVVIMGETGCGKTRLLKYLCKIASQDDEHENDVDSCIVVLKVHGGTTSDDIEKAVRKAEDLAEKTCLRRLVACDSKESVPVFGTVLFFDEANTSEHINLIKEIMCDGSIFGRKIHRDLRVVAACNPYRKHSKVMIKRLESAGLGFSTKSSQASHILEQIPLRHLVYRVNELPLSMKSLIFDFGGIQESAEQQYIKQIVEIKIQHSLKKYVDSISDVLSWSQNFMRNKESECSFVSLRDIDRAVTVFIFFHELLNGSVLTKEINLKVKNHEPIENKVTRALIFTLGVCYHARLESREEFEENVLLVFKKPIHVKQSNGKQSNGSVFRDEIKCCQEVFLDNMKLGRNIARNNALRENVFMMVVCISLRIPLFLVGKPGSSKSLAKSVILNSLKGQNSESEFLKTLKEVQLFSYQCSQLSTSESILKLFSQASNVQSTWDKSKYVAVVVLDEVGLAEDSPSLPLKVLHPLLEDGTEGNSYSVDEVIDQEERVGFIGISNWALDPAKMNRGIMIIRGDPSQEELEQSALQICSEEGMDKTIVESLKLYFKSFAEAYQNVLKEQKKMREFFGLRDFYSLVKMLFWMCKAAKQVPNEKQIQHVILRNFSGFPIDAEIDIIELFNKKLCPSPHPDKNESRKKCRGFLKEEFKETMFNVVSENLFHDFKNMLEKEQEEQILTSQDVIDHQKIEFSNCYQKGDFKYPEINEKFEKMVDEYCNKRFDNELWPFIINPDNSASGLVVSSLFNKERTIHGESRYLLFLTENYSALQTLQHFLRDSSLKQDKPPYVLFGSSFPKDKDFTQVYRNINNIKVCMETGRTVVLLNLDHLYESLYDALNQYYVYFGNMRFVDLGLQNHRVKCHVHDNFKLILIAEKEKVYQEFPTALINRLEKHFVVTSTILTEEQLSIEQKLNEWIQKFCTEGFNRKFEPSDSFIGFQTDTPAAVVFKASRMMEKNDFEKQLDKCKFLLLEIATPDALVRLKQSENIDENEFQKIASIYIHEQHHQSLQEFLLYHINKSSDRQGCRMQVTTCNDLLSEEEVGDIHKTLKLEGSVDVCILQEFDTEFEFSRKIRESFQNNTSLLIIQCDSGHLNSDLLACAKYRVDDIFTDMNTGAFNSSFEAERQTSCHILFTVLIPRENSKSSFVSFLGGDWICSHIDDFSPEWNYCPVSLALSDTSLSLLFHNPNKDSLHCGTIDHCRFLYKNITEAISFLFPNSKFEGRSHDLNNILYRLLMISPSVSCNDDLSEVESSASAFYNETVKCIFEQLKRNEVVHKNWVTEVALQPAELQKGGAFAKVLLRSLDKIVNEILAQIISFTDRNYNLKLIDPSNSSVPLCVRNFWILAFSELVKNHLASSPYKFGNEVYDYHSKFPFSKEIQCGIDAILNFQGQSSDLSSSIPDHLLLTYDLLSKIDITSFDEMKERYIYDLIQIKWCHTYRNDKINKRILDIISNTIMESLALHNWSGSAKFFDVLKNVHQVLDQKKKEISNFKEMVFFFPRTLDKLLLKKKLPLNVLAAIAALEVLHDDHQFLRGSPAAAVSKLHQFYQVSSLIDTALYSYELVESESEGSNDNRDLIVTSRLKWHGLQVLHLFMEHVVKDHIQYFDKLLQFTNRIRTSFVSKPCDFTKKDTIRTLEQYLSLMYKQFTSTHSQEADNFSQNCINFYVAVISDICMKYGPPEDELIDKLIETVFSVSSEDETIAQTRELTPFLKQEKFNDSVPVVRSFILQILLDHNYNNVRKHIEKYMAKAQNLGTESDGFLNSLKLTYCQLHENSLYGSIISMKIIQDMLTKNESTLIGVDETSFSLLNIETIACTRFLLTHICEFLVTKLEEVIENQELCSSVERMCKRSDINSETAGPKIFLLKVLYRRCGEMGVQRLLCKPSFSWILPERIFGHDKSVHLMDYFSLYGSKYCSVRHLLIDIMSNKGDLKQSLDSLKVEISTNPFLFALAIFMEVTLTFSKTNGAAISINIMQELRKFARNQPCLHNLQELTIALIDNQFCAQGAVEQLFVQPERSTEDLNFTAVVVHIATGIISKKNCNLLSFFYDIIADPEKLKSIYVPAMPEDFVGQARRIFRGQFYVCPNGHSYMVTECGSPVVEAFCSGCEKMGIKTTIGGLNHKLREDNKIRGEPIQTGYLLGTPISSPAIPERSLSPTACTILKILLHSTLLWTCCSKSHLIKSIHQIMTHDDVPPDSLPKFFWQHLLMNFESLCEALSIGLDDAILLIHIIMVKITMDTREFSVNKLLTSENRQKWEKDFNSAYIQPVLKEMHKNITDSREVIMKDDHSNHPKLLDFVYERNIHNPSMIHHLWKYRPAVTLEYLSQQIEARELTDTYPALSFFLREEVCLRATKFLPAIAKLQGSLYSIHHYRSSREELLKLTIRDFLNGAQAEEKETLAELIHELRQAWNLVRGRLQSQKLLSDECINTTFVDDTTLIHLLPRSDCCTTALVNFLVTIHNQFVNICLKFTREMHSFAKTWRSYRGDRRVDLKNLHKSQLLNYDDKLKAIILRNCHYSLTVGNSQTDVEYNFAALEKQLLNEFVYGKPLIKNDICFAEYRKDVYTGEKFDKIEKKVKPTIPLQDDAKNELASKLNSIRHLREALDHLEIVMGFLAAGGEENGNMLIAKYAELLNIKSFNTTIGGHCLGQIQSLWKVVSLNLAIELTITNEAPFSVLSCFCKPIETEELKALDEKLQQVNLDVVLSALNEFIEVHVRNAQENESNWKIGECIEGYFGVFPENLKQEFEVIETISMEHIIAVWKKLVTYQRHHKNSTA</sequence>
<evidence type="ECO:0000256" key="5">
    <source>
        <dbReference type="ARBA" id="ARBA00022833"/>
    </source>
</evidence>
<dbReference type="GeneID" id="109580215"/>
<dbReference type="Proteomes" id="UP000007879">
    <property type="component" value="Unassembled WGS sequence"/>
</dbReference>
<dbReference type="SMART" id="SM00382">
    <property type="entry name" value="AAA"/>
    <property type="match status" value="2"/>
</dbReference>
<dbReference type="GO" id="GO:0004842">
    <property type="term" value="F:ubiquitin-protein transferase activity"/>
    <property type="evidence" value="ECO:0007669"/>
    <property type="project" value="InterPro"/>
</dbReference>
<evidence type="ECO:0000313" key="9">
    <source>
        <dbReference type="Proteomes" id="UP000007879"/>
    </source>
</evidence>
<dbReference type="EnsemblMetazoa" id="XM_019993147.1">
    <property type="protein sequence ID" value="XP_019848706.1"/>
    <property type="gene ID" value="LOC109580215"/>
</dbReference>
<dbReference type="GO" id="GO:0008270">
    <property type="term" value="F:zinc ion binding"/>
    <property type="evidence" value="ECO:0007669"/>
    <property type="project" value="UniProtKB-KW"/>
</dbReference>
<dbReference type="KEGG" id="aqu:109580215"/>
<evidence type="ECO:0000313" key="8">
    <source>
        <dbReference type="EnsemblMetazoa" id="XP_019848706.1"/>
    </source>
</evidence>
<keyword evidence="9" id="KW-1185">Reference proteome</keyword>
<keyword evidence="6" id="KW-0391">Immunity</keyword>
<dbReference type="CDD" id="cd00009">
    <property type="entry name" value="AAA"/>
    <property type="match status" value="1"/>
</dbReference>
<keyword evidence="5" id="KW-0862">Zinc</keyword>
<dbReference type="InterPro" id="IPR046439">
    <property type="entry name" value="ZF_RZ_dom"/>
</dbReference>